<gene>
    <name evidence="6" type="ORF">Sjap_019433</name>
</gene>
<feature type="signal peptide" evidence="5">
    <location>
        <begin position="1"/>
        <end position="39"/>
    </location>
</feature>
<keyword evidence="7" id="KW-1185">Reference proteome</keyword>
<dbReference type="PANTHER" id="PTHR16254:SF14">
    <property type="entry name" value="TRANSMEMBRANE AND COILED-COIL DOMAIN-CONTAINING PROTEIN 3"/>
    <property type="match status" value="1"/>
</dbReference>
<dbReference type="GO" id="GO:0015386">
    <property type="term" value="F:potassium:proton antiporter activity"/>
    <property type="evidence" value="ECO:0007669"/>
    <property type="project" value="InterPro"/>
</dbReference>
<evidence type="ECO:0000313" key="6">
    <source>
        <dbReference type="EMBL" id="KAK9102179.1"/>
    </source>
</evidence>
<feature type="chain" id="PRO_5042962101" description="Transmembrane protein" evidence="5">
    <location>
        <begin position="40"/>
        <end position="131"/>
    </location>
</feature>
<dbReference type="InterPro" id="IPR045158">
    <property type="entry name" value="KEA4/5/6-like"/>
</dbReference>
<keyword evidence="1" id="KW-0813">Transport</keyword>
<accession>A0AAP0HZQ3</accession>
<sequence length="131" mass="14459">MRRSSTSQSSSSRSAIGLCFWFSFVVVVFLLCFVGSACSAAPVDEADQVEKKIINGTASPNARSKEESFADMIDRALEKEFPENEQTEETDPGSFNNSVADQQAVLETVARVKSKKNETKDKDKYMLLSCD</sequence>
<proteinExistence type="predicted"/>
<reference evidence="6 7" key="1">
    <citation type="submission" date="2024-01" db="EMBL/GenBank/DDBJ databases">
        <title>Genome assemblies of Stephania.</title>
        <authorList>
            <person name="Yang L."/>
        </authorList>
    </citation>
    <scope>NUCLEOTIDE SEQUENCE [LARGE SCALE GENOMIC DNA]</scope>
    <source>
        <strain evidence="6">QJT</strain>
        <tissue evidence="6">Leaf</tissue>
    </source>
</reference>
<evidence type="ECO:0000256" key="4">
    <source>
        <dbReference type="SAM" id="MobiDB-lite"/>
    </source>
</evidence>
<evidence type="ECO:0000256" key="3">
    <source>
        <dbReference type="ARBA" id="ARBA00023065"/>
    </source>
</evidence>
<protein>
    <recommendedName>
        <fullName evidence="8">Transmembrane protein</fullName>
    </recommendedName>
</protein>
<name>A0AAP0HZQ3_9MAGN</name>
<dbReference type="AlphaFoldDB" id="A0AAP0HZQ3"/>
<dbReference type="PANTHER" id="PTHR16254">
    <property type="entry name" value="POTASSIUM/PROTON ANTIPORTER-RELATED"/>
    <property type="match status" value="1"/>
</dbReference>
<comment type="caution">
    <text evidence="6">The sequence shown here is derived from an EMBL/GenBank/DDBJ whole genome shotgun (WGS) entry which is preliminary data.</text>
</comment>
<evidence type="ECO:0000313" key="7">
    <source>
        <dbReference type="Proteomes" id="UP001417504"/>
    </source>
</evidence>
<evidence type="ECO:0000256" key="1">
    <source>
        <dbReference type="ARBA" id="ARBA00022448"/>
    </source>
</evidence>
<evidence type="ECO:0008006" key="8">
    <source>
        <dbReference type="Google" id="ProtNLM"/>
    </source>
</evidence>
<keyword evidence="2" id="KW-0050">Antiport</keyword>
<keyword evidence="3" id="KW-0406">Ion transport</keyword>
<evidence type="ECO:0000256" key="2">
    <source>
        <dbReference type="ARBA" id="ARBA00022449"/>
    </source>
</evidence>
<dbReference type="EMBL" id="JBBNAE010000008">
    <property type="protein sequence ID" value="KAK9102179.1"/>
    <property type="molecule type" value="Genomic_DNA"/>
</dbReference>
<dbReference type="Proteomes" id="UP001417504">
    <property type="component" value="Unassembled WGS sequence"/>
</dbReference>
<evidence type="ECO:0000256" key="5">
    <source>
        <dbReference type="SAM" id="SignalP"/>
    </source>
</evidence>
<keyword evidence="5" id="KW-0732">Signal</keyword>
<feature type="region of interest" description="Disordered" evidence="4">
    <location>
        <begin position="78"/>
        <end position="99"/>
    </location>
</feature>
<organism evidence="6 7">
    <name type="scientific">Stephania japonica</name>
    <dbReference type="NCBI Taxonomy" id="461633"/>
    <lineage>
        <taxon>Eukaryota</taxon>
        <taxon>Viridiplantae</taxon>
        <taxon>Streptophyta</taxon>
        <taxon>Embryophyta</taxon>
        <taxon>Tracheophyta</taxon>
        <taxon>Spermatophyta</taxon>
        <taxon>Magnoliopsida</taxon>
        <taxon>Ranunculales</taxon>
        <taxon>Menispermaceae</taxon>
        <taxon>Menispermoideae</taxon>
        <taxon>Cissampelideae</taxon>
        <taxon>Stephania</taxon>
    </lineage>
</organism>